<dbReference type="InterPro" id="IPR010982">
    <property type="entry name" value="Lambda_DNA-bd_dom_sf"/>
</dbReference>
<sequence>MSQTVDPLPHCKSASTATNLRAKRFWKRTIALGRLQRAQCRIFRERHNISQSKLAKHFGCTTMTIAKAQKNKYAKADVTEEDDEIVQSDSVGFAALLATLQKQSNDVNGGTENAIQLRQPVSASNTIIQTESESPKCSQPPATAVVRSATVAGIASGTVAGAIDPIALSAAAQEDILLIAFLTNVGLNASWLERFKNAGMTMEQLHRFAGDEEERIKAFVVETFPDMKAANTYFLVRQIARPF</sequence>
<dbReference type="EMBL" id="JAWWNJ010000077">
    <property type="protein sequence ID" value="KAK7005893.1"/>
    <property type="molecule type" value="Genomic_DNA"/>
</dbReference>
<reference evidence="1 2" key="1">
    <citation type="journal article" date="2024" name="J Genomics">
        <title>Draft genome sequencing and assembly of Favolaschia claudopus CIRM-BRFM 2984 isolated from oak limbs.</title>
        <authorList>
            <person name="Navarro D."/>
            <person name="Drula E."/>
            <person name="Chaduli D."/>
            <person name="Cazenave R."/>
            <person name="Ahrendt S."/>
            <person name="Wang J."/>
            <person name="Lipzen A."/>
            <person name="Daum C."/>
            <person name="Barry K."/>
            <person name="Grigoriev I.V."/>
            <person name="Favel A."/>
            <person name="Rosso M.N."/>
            <person name="Martin F."/>
        </authorList>
    </citation>
    <scope>NUCLEOTIDE SEQUENCE [LARGE SCALE GENOMIC DNA]</scope>
    <source>
        <strain evidence="1 2">CIRM-BRFM 2984</strain>
    </source>
</reference>
<proteinExistence type="predicted"/>
<organism evidence="1 2">
    <name type="scientific">Favolaschia claudopus</name>
    <dbReference type="NCBI Taxonomy" id="2862362"/>
    <lineage>
        <taxon>Eukaryota</taxon>
        <taxon>Fungi</taxon>
        <taxon>Dikarya</taxon>
        <taxon>Basidiomycota</taxon>
        <taxon>Agaricomycotina</taxon>
        <taxon>Agaricomycetes</taxon>
        <taxon>Agaricomycetidae</taxon>
        <taxon>Agaricales</taxon>
        <taxon>Marasmiineae</taxon>
        <taxon>Mycenaceae</taxon>
        <taxon>Favolaschia</taxon>
    </lineage>
</organism>
<dbReference type="SUPFAM" id="SSF47413">
    <property type="entry name" value="lambda repressor-like DNA-binding domains"/>
    <property type="match status" value="1"/>
</dbReference>
<accession>A0AAW0A9W5</accession>
<keyword evidence="2" id="KW-1185">Reference proteome</keyword>
<dbReference type="Proteomes" id="UP001362999">
    <property type="component" value="Unassembled WGS sequence"/>
</dbReference>
<dbReference type="AlphaFoldDB" id="A0AAW0A9W5"/>
<gene>
    <name evidence="1" type="ORF">R3P38DRAFT_3040220</name>
</gene>
<evidence type="ECO:0000313" key="1">
    <source>
        <dbReference type="EMBL" id="KAK7005893.1"/>
    </source>
</evidence>
<name>A0AAW0A9W5_9AGAR</name>
<comment type="caution">
    <text evidence="1">The sequence shown here is derived from an EMBL/GenBank/DDBJ whole genome shotgun (WGS) entry which is preliminary data.</text>
</comment>
<evidence type="ECO:0000313" key="2">
    <source>
        <dbReference type="Proteomes" id="UP001362999"/>
    </source>
</evidence>
<protein>
    <submittedName>
        <fullName evidence="1">Uncharacterized protein</fullName>
    </submittedName>
</protein>
<dbReference type="GO" id="GO:0003677">
    <property type="term" value="F:DNA binding"/>
    <property type="evidence" value="ECO:0007669"/>
    <property type="project" value="InterPro"/>
</dbReference>